<organism evidence="1 2">
    <name type="scientific">Variovorax ginsengisoli</name>
    <dbReference type="NCBI Taxonomy" id="363844"/>
    <lineage>
        <taxon>Bacteria</taxon>
        <taxon>Pseudomonadati</taxon>
        <taxon>Pseudomonadota</taxon>
        <taxon>Betaproteobacteria</taxon>
        <taxon>Burkholderiales</taxon>
        <taxon>Comamonadaceae</taxon>
        <taxon>Variovorax</taxon>
    </lineage>
</organism>
<evidence type="ECO:0000313" key="2">
    <source>
        <dbReference type="Proteomes" id="UP001226867"/>
    </source>
</evidence>
<keyword evidence="2" id="KW-1185">Reference proteome</keyword>
<comment type="caution">
    <text evidence="1">The sequence shown here is derived from an EMBL/GenBank/DDBJ whole genome shotgun (WGS) entry which is preliminary data.</text>
</comment>
<reference evidence="1 2" key="1">
    <citation type="submission" date="2023-07" db="EMBL/GenBank/DDBJ databases">
        <title>Sorghum-associated microbial communities from plants grown in Nebraska, USA.</title>
        <authorList>
            <person name="Schachtman D."/>
        </authorList>
    </citation>
    <scope>NUCLEOTIDE SEQUENCE [LARGE SCALE GENOMIC DNA]</scope>
    <source>
        <strain evidence="1 2">DS1607</strain>
    </source>
</reference>
<sequence length="201" mass="20758">MELFDGQPTGVSIRECARQLGVSDTAIRKAIKAQRCSTLADGSVDIESVRAGMNMSANPLRGGQRQAGVPGGPQTQATVSGADARADAAPPAGPKIGSENQTALMAARLSTEQSRAEREAIELAQLKGTVVELAPISRAVVDAMVAARGEIMSLPDRLTPIVTPETDTGKVYAAIETEVQRICAALQLKLANLAALPASGA</sequence>
<dbReference type="Proteomes" id="UP001226867">
    <property type="component" value="Unassembled WGS sequence"/>
</dbReference>
<accession>A0ABT9SE43</accession>
<protein>
    <submittedName>
        <fullName evidence="1">Transposase-like protein</fullName>
    </submittedName>
</protein>
<gene>
    <name evidence="1" type="ORF">J2W36_004899</name>
</gene>
<dbReference type="RefSeq" id="WP_307692358.1">
    <property type="nucleotide sequence ID" value="NZ_JAUSRO010000020.1"/>
</dbReference>
<name>A0ABT9SE43_9BURK</name>
<proteinExistence type="predicted"/>
<evidence type="ECO:0000313" key="1">
    <source>
        <dbReference type="EMBL" id="MDP9902622.1"/>
    </source>
</evidence>
<dbReference type="EMBL" id="JAUSRO010000020">
    <property type="protein sequence ID" value="MDP9902622.1"/>
    <property type="molecule type" value="Genomic_DNA"/>
</dbReference>